<evidence type="ECO:0000313" key="2">
    <source>
        <dbReference type="Proteomes" id="UP001235760"/>
    </source>
</evidence>
<dbReference type="Proteomes" id="UP001235760">
    <property type="component" value="Unassembled WGS sequence"/>
</dbReference>
<dbReference type="EMBL" id="JAUZEE010000003">
    <property type="protein sequence ID" value="MDP4300743.1"/>
    <property type="molecule type" value="Genomic_DNA"/>
</dbReference>
<evidence type="ECO:0000313" key="1">
    <source>
        <dbReference type="EMBL" id="MDP4300743.1"/>
    </source>
</evidence>
<accession>A0ABT9G2Q6</accession>
<organism evidence="1 2">
    <name type="scientific">Leptothrix discophora</name>
    <dbReference type="NCBI Taxonomy" id="89"/>
    <lineage>
        <taxon>Bacteria</taxon>
        <taxon>Pseudomonadati</taxon>
        <taxon>Pseudomonadota</taxon>
        <taxon>Betaproteobacteria</taxon>
        <taxon>Burkholderiales</taxon>
        <taxon>Sphaerotilaceae</taxon>
        <taxon>Leptothrix</taxon>
    </lineage>
</organism>
<sequence length="253" mass="28718">MKAMLAHHELAGSLEALEEQRSMRIEKLSDKSLGTLVKALFETYVVPDGFERDLLPEGKVATDRISIGISFRMSMPPDRWAQTKEEVEDLVAMRNDLVHHLIDRFDVWSEEGCVAAIRHLEDSYGRIDGHYLELVEWAKSMEAARDAAESFSRSPAFYELTVNGIAPDGSFAWSNSGMVRALSEAIVATGTEGWARLSDARDWMATHDAEQTPEKYGCRSWQQAVSESRLFDLQYRTSVDGRREAWIRKRRSS</sequence>
<evidence type="ECO:0008006" key="3">
    <source>
        <dbReference type="Google" id="ProtNLM"/>
    </source>
</evidence>
<protein>
    <recommendedName>
        <fullName evidence="3">HTH OST-type domain-containing protein</fullName>
    </recommendedName>
</protein>
<comment type="caution">
    <text evidence="1">The sequence shown here is derived from an EMBL/GenBank/DDBJ whole genome shotgun (WGS) entry which is preliminary data.</text>
</comment>
<name>A0ABT9G2Q6_LEPDI</name>
<dbReference type="RefSeq" id="WP_305749277.1">
    <property type="nucleotide sequence ID" value="NZ_JAUZEE010000003.1"/>
</dbReference>
<proteinExistence type="predicted"/>
<reference evidence="1 2" key="1">
    <citation type="submission" date="2023-08" db="EMBL/GenBank/DDBJ databases">
        <authorList>
            <person name="Roldan D.M."/>
            <person name="Menes R.J."/>
        </authorList>
    </citation>
    <scope>NUCLEOTIDE SEQUENCE [LARGE SCALE GENOMIC DNA]</scope>
    <source>
        <strain evidence="1 2">CCM 2812</strain>
    </source>
</reference>
<keyword evidence="2" id="KW-1185">Reference proteome</keyword>
<gene>
    <name evidence="1" type="ORF">Q8X39_08855</name>
</gene>